<proteinExistence type="predicted"/>
<dbReference type="AlphaFoldDB" id="A0A932A7S6"/>
<evidence type="ECO:0000256" key="1">
    <source>
        <dbReference type="SAM" id="SignalP"/>
    </source>
</evidence>
<evidence type="ECO:0000313" key="2">
    <source>
        <dbReference type="EMBL" id="MBI2678293.1"/>
    </source>
</evidence>
<keyword evidence="1" id="KW-0732">Signal</keyword>
<sequence length="205" mass="22039">MRRRLIGLITLLTLAAVPVAAAQEKAATKPAKDAKPAAMPKAKQSAEMAKAEKMFAGNWVLDEKFEAMPEMGMPQAATGKGTETTRRGPGGNSLISDMKSTSSQGPFTGHGVMWYDPMAGGYQATWCDSDSPMGCMLNGTGKWQGNDLVFEFDAPMPPEMGGGKMHMRESYTDIKPGSFTFTIASGPNADQMKPMMTIKYKRAGK</sequence>
<protein>
    <submittedName>
        <fullName evidence="2">DUF1579 family protein</fullName>
    </submittedName>
</protein>
<gene>
    <name evidence="2" type="ORF">HYX28_05890</name>
</gene>
<evidence type="ECO:0000313" key="3">
    <source>
        <dbReference type="Proteomes" id="UP000779809"/>
    </source>
</evidence>
<dbReference type="EMBL" id="JACPNR010000006">
    <property type="protein sequence ID" value="MBI2678293.1"/>
    <property type="molecule type" value="Genomic_DNA"/>
</dbReference>
<name>A0A932A7S6_9BACT</name>
<feature type="chain" id="PRO_5036977372" evidence="1">
    <location>
        <begin position="23"/>
        <end position="205"/>
    </location>
</feature>
<dbReference type="InterPro" id="IPR011473">
    <property type="entry name" value="DUF1579"/>
</dbReference>
<accession>A0A932A7S6</accession>
<reference evidence="2" key="1">
    <citation type="submission" date="2020-07" db="EMBL/GenBank/DDBJ databases">
        <title>Huge and variable diversity of episymbiotic CPR bacteria and DPANN archaea in groundwater ecosystems.</title>
        <authorList>
            <person name="He C.Y."/>
            <person name="Keren R."/>
            <person name="Whittaker M."/>
            <person name="Farag I.F."/>
            <person name="Doudna J."/>
            <person name="Cate J.H.D."/>
            <person name="Banfield J.F."/>
        </authorList>
    </citation>
    <scope>NUCLEOTIDE SEQUENCE</scope>
    <source>
        <strain evidence="2">NC_groundwater_580_Pr5_B-0.1um_64_19</strain>
    </source>
</reference>
<comment type="caution">
    <text evidence="2">The sequence shown here is derived from an EMBL/GenBank/DDBJ whole genome shotgun (WGS) entry which is preliminary data.</text>
</comment>
<feature type="signal peptide" evidence="1">
    <location>
        <begin position="1"/>
        <end position="22"/>
    </location>
</feature>
<organism evidence="2 3">
    <name type="scientific">Candidatus Korobacter versatilis</name>
    <dbReference type="NCBI Taxonomy" id="658062"/>
    <lineage>
        <taxon>Bacteria</taxon>
        <taxon>Pseudomonadati</taxon>
        <taxon>Acidobacteriota</taxon>
        <taxon>Terriglobia</taxon>
        <taxon>Terriglobales</taxon>
        <taxon>Candidatus Korobacteraceae</taxon>
        <taxon>Candidatus Korobacter</taxon>
    </lineage>
</organism>
<dbReference type="Pfam" id="PF07617">
    <property type="entry name" value="DUF1579"/>
    <property type="match status" value="1"/>
</dbReference>
<dbReference type="Proteomes" id="UP000779809">
    <property type="component" value="Unassembled WGS sequence"/>
</dbReference>